<gene>
    <name evidence="2" type="ORF">SAMN04489726_1055</name>
</gene>
<dbReference type="Pfam" id="PF00196">
    <property type="entry name" value="GerE"/>
    <property type="match status" value="1"/>
</dbReference>
<dbReference type="Gene3D" id="1.25.40.10">
    <property type="entry name" value="Tetratricopeptide repeat domain"/>
    <property type="match status" value="1"/>
</dbReference>
<dbReference type="PANTHER" id="PTHR47691">
    <property type="entry name" value="REGULATOR-RELATED"/>
    <property type="match status" value="1"/>
</dbReference>
<organism evidence="2 3">
    <name type="scientific">Allokutzneria albata</name>
    <name type="common">Kibdelosporangium albatum</name>
    <dbReference type="NCBI Taxonomy" id="211114"/>
    <lineage>
        <taxon>Bacteria</taxon>
        <taxon>Bacillati</taxon>
        <taxon>Actinomycetota</taxon>
        <taxon>Actinomycetes</taxon>
        <taxon>Pseudonocardiales</taxon>
        <taxon>Pseudonocardiaceae</taxon>
        <taxon>Allokutzneria</taxon>
    </lineage>
</organism>
<dbReference type="AlphaFoldDB" id="A0A1G9SCC6"/>
<dbReference type="Gene3D" id="3.40.50.300">
    <property type="entry name" value="P-loop containing nucleotide triphosphate hydrolases"/>
    <property type="match status" value="1"/>
</dbReference>
<dbReference type="Pfam" id="PF00931">
    <property type="entry name" value="NB-ARC"/>
    <property type="match status" value="1"/>
</dbReference>
<dbReference type="InterPro" id="IPR016032">
    <property type="entry name" value="Sig_transdc_resp-reg_C-effctor"/>
</dbReference>
<dbReference type="InterPro" id="IPR011990">
    <property type="entry name" value="TPR-like_helical_dom_sf"/>
</dbReference>
<dbReference type="GO" id="GO:0006355">
    <property type="term" value="P:regulation of DNA-templated transcription"/>
    <property type="evidence" value="ECO:0007669"/>
    <property type="project" value="InterPro"/>
</dbReference>
<dbReference type="PRINTS" id="PR00364">
    <property type="entry name" value="DISEASERSIST"/>
</dbReference>
<dbReference type="Gene3D" id="1.10.10.10">
    <property type="entry name" value="Winged helix-like DNA-binding domain superfamily/Winged helix DNA-binding domain"/>
    <property type="match status" value="1"/>
</dbReference>
<dbReference type="STRING" id="211114.SAMN04489726_1055"/>
<dbReference type="SUPFAM" id="SSF52540">
    <property type="entry name" value="P-loop containing nucleoside triphosphate hydrolases"/>
    <property type="match status" value="1"/>
</dbReference>
<dbReference type="InterPro" id="IPR000792">
    <property type="entry name" value="Tscrpt_reg_LuxR_C"/>
</dbReference>
<dbReference type="SMART" id="SM00421">
    <property type="entry name" value="HTH_LUXR"/>
    <property type="match status" value="1"/>
</dbReference>
<dbReference type="GO" id="GO:0043531">
    <property type="term" value="F:ADP binding"/>
    <property type="evidence" value="ECO:0007669"/>
    <property type="project" value="InterPro"/>
</dbReference>
<dbReference type="InterPro" id="IPR027417">
    <property type="entry name" value="P-loop_NTPase"/>
</dbReference>
<feature type="domain" description="HTH luxR-type" evidence="1">
    <location>
        <begin position="695"/>
        <end position="760"/>
    </location>
</feature>
<evidence type="ECO:0000313" key="2">
    <source>
        <dbReference type="EMBL" id="SDM32970.1"/>
    </source>
</evidence>
<evidence type="ECO:0000313" key="3">
    <source>
        <dbReference type="Proteomes" id="UP000183376"/>
    </source>
</evidence>
<proteinExistence type="predicted"/>
<sequence>MARQVGGLPAELSSFVDRRQERGEVKRLLMASHLVTVTGVGGVGKTRLALRVAREVRRSFTDGVRWVELSALQDPDLLAYAVAEALGIKDSTLRPMVQVLSEFLRTRSLLLVLDTCEHLVDACASLIDRLLRAAPQVRVLATSRQVLGMTGERVYVVLPLAARRPGAGFSDRVELFVQRAQAAGGEFALTEHNRDVVVRLCDRLDGIPLAIELAAVRARALPVEQLLDRLGSELRVLTGARRGEPARHATLQAAIGWSHELCAPMEQMMWARVSVFAGAFDLPTVEQVCVDERLPAGEVAGLLAGLVDKSILLREDHSGGTRYRLLDTLRAYGLDRLRQADEETVLLRRHRDHYLRLAKQFEANWCGPRQVSWRHRLKREHANLRAAMDFCLSHRAEHRAGLALAGTLRSYWYACGSVREGRHYLDRLLDLAPVASSPALTTALWVCSWLAVVQGDLTAAEARLTQCRPHAERHGDIAAAGWIAHNAGVAALLRGDLTQAVTWGEQAESLHRNGGDSGIGLLLALAVQSISSALANEVDRAIAVAEQGRAECDRHGERWMRSNFDYLHALADMKRGNLDAAVACARDGLRYKRPLGDNNLGLALTLDLLASAAAAQGQADRAARLLGVAHQVWHTFGLPQSGSPDLVADRQHCERQARAALGDTAYQTAFGAGADLDLDTAIGYALGEQPPLVRHPTAWAPLTQRERQVAELIADGLTTEQIATRLIIVKRTADNHIAHILAKLGFTNRSHIAAWAIQQRATAHSDDPTDGGRRR</sequence>
<dbReference type="PRINTS" id="PR00038">
    <property type="entry name" value="HTHLUXR"/>
</dbReference>
<keyword evidence="3" id="KW-1185">Reference proteome</keyword>
<dbReference type="Pfam" id="PF25872">
    <property type="entry name" value="HTH_77"/>
    <property type="match status" value="1"/>
</dbReference>
<dbReference type="eggNOG" id="COG2197">
    <property type="taxonomic scope" value="Bacteria"/>
</dbReference>
<dbReference type="SUPFAM" id="SSF46894">
    <property type="entry name" value="C-terminal effector domain of the bipartite response regulators"/>
    <property type="match status" value="1"/>
</dbReference>
<dbReference type="GO" id="GO:0003677">
    <property type="term" value="F:DNA binding"/>
    <property type="evidence" value="ECO:0007669"/>
    <property type="project" value="InterPro"/>
</dbReference>
<name>A0A1G9SCC6_ALLAB</name>
<dbReference type="SUPFAM" id="SSF48452">
    <property type="entry name" value="TPR-like"/>
    <property type="match status" value="1"/>
</dbReference>
<dbReference type="PANTHER" id="PTHR47691:SF3">
    <property type="entry name" value="HTH-TYPE TRANSCRIPTIONAL REGULATOR RV0890C-RELATED"/>
    <property type="match status" value="1"/>
</dbReference>
<accession>A0A1G9SCC6</accession>
<dbReference type="RefSeq" id="WP_231950626.1">
    <property type="nucleotide sequence ID" value="NZ_JOEF01000024.1"/>
</dbReference>
<protein>
    <submittedName>
        <fullName evidence="2">Predicted ATPase</fullName>
    </submittedName>
</protein>
<dbReference type="InterPro" id="IPR036388">
    <property type="entry name" value="WH-like_DNA-bd_sf"/>
</dbReference>
<dbReference type="CDD" id="cd06170">
    <property type="entry name" value="LuxR_C_like"/>
    <property type="match status" value="1"/>
</dbReference>
<dbReference type="EMBL" id="LT629701">
    <property type="protein sequence ID" value="SDM32970.1"/>
    <property type="molecule type" value="Genomic_DNA"/>
</dbReference>
<dbReference type="Proteomes" id="UP000183376">
    <property type="component" value="Chromosome I"/>
</dbReference>
<evidence type="ECO:0000259" key="1">
    <source>
        <dbReference type="PROSITE" id="PS50043"/>
    </source>
</evidence>
<dbReference type="InterPro" id="IPR058852">
    <property type="entry name" value="HTH_77"/>
</dbReference>
<dbReference type="PROSITE" id="PS50043">
    <property type="entry name" value="HTH_LUXR_2"/>
    <property type="match status" value="1"/>
</dbReference>
<dbReference type="eggNOG" id="COG3903">
    <property type="taxonomic scope" value="Bacteria"/>
</dbReference>
<reference evidence="2 3" key="1">
    <citation type="submission" date="2016-10" db="EMBL/GenBank/DDBJ databases">
        <authorList>
            <person name="de Groot N.N."/>
        </authorList>
    </citation>
    <scope>NUCLEOTIDE SEQUENCE [LARGE SCALE GENOMIC DNA]</scope>
    <source>
        <strain evidence="2 3">DSM 44149</strain>
    </source>
</reference>
<dbReference type="InterPro" id="IPR002182">
    <property type="entry name" value="NB-ARC"/>
</dbReference>